<dbReference type="SMART" id="SM00061">
    <property type="entry name" value="MATH"/>
    <property type="match status" value="2"/>
</dbReference>
<feature type="domain" description="MATH" evidence="1">
    <location>
        <begin position="196"/>
        <end position="333"/>
    </location>
</feature>
<dbReference type="SUPFAM" id="SSF49599">
    <property type="entry name" value="TRAF domain-like"/>
    <property type="match status" value="2"/>
</dbReference>
<reference evidence="2 3" key="1">
    <citation type="submission" date="2024-11" db="EMBL/GenBank/DDBJ databases">
        <title>Chromosome-level genome assembly of Eucalyptus globulus Labill. provides insights into its genome evolution.</title>
        <authorList>
            <person name="Li X."/>
        </authorList>
    </citation>
    <scope>NUCLEOTIDE SEQUENCE [LARGE SCALE GENOMIC DNA]</scope>
    <source>
        <strain evidence="2">CL2024</strain>
        <tissue evidence="2">Fresh tender leaves</tissue>
    </source>
</reference>
<dbReference type="EMBL" id="JBJKBG010000004">
    <property type="protein sequence ID" value="KAL3742787.1"/>
    <property type="molecule type" value="Genomic_DNA"/>
</dbReference>
<dbReference type="InterPro" id="IPR008974">
    <property type="entry name" value="TRAF-like"/>
</dbReference>
<evidence type="ECO:0000259" key="1">
    <source>
        <dbReference type="PROSITE" id="PS50144"/>
    </source>
</evidence>
<accession>A0ABD3KTW5</accession>
<dbReference type="PANTHER" id="PTHR46162:SF40">
    <property type="entry name" value="TRAF-LIKE FAMILY PROTEIN"/>
    <property type="match status" value="1"/>
</dbReference>
<proteinExistence type="predicted"/>
<feature type="domain" description="MATH" evidence="1">
    <location>
        <begin position="42"/>
        <end position="175"/>
    </location>
</feature>
<keyword evidence="3" id="KW-1185">Reference proteome</keyword>
<dbReference type="PANTHER" id="PTHR46162">
    <property type="entry name" value="TRAF-LIKE FAMILY PROTEIN"/>
    <property type="match status" value="1"/>
</dbReference>
<evidence type="ECO:0000313" key="2">
    <source>
        <dbReference type="EMBL" id="KAL3742787.1"/>
    </source>
</evidence>
<dbReference type="AlphaFoldDB" id="A0ABD3KTW5"/>
<organism evidence="2 3">
    <name type="scientific">Eucalyptus globulus</name>
    <name type="common">Tasmanian blue gum</name>
    <dbReference type="NCBI Taxonomy" id="34317"/>
    <lineage>
        <taxon>Eukaryota</taxon>
        <taxon>Viridiplantae</taxon>
        <taxon>Streptophyta</taxon>
        <taxon>Embryophyta</taxon>
        <taxon>Tracheophyta</taxon>
        <taxon>Spermatophyta</taxon>
        <taxon>Magnoliopsida</taxon>
        <taxon>eudicotyledons</taxon>
        <taxon>Gunneridae</taxon>
        <taxon>Pentapetalae</taxon>
        <taxon>rosids</taxon>
        <taxon>malvids</taxon>
        <taxon>Myrtales</taxon>
        <taxon>Myrtaceae</taxon>
        <taxon>Myrtoideae</taxon>
        <taxon>Eucalypteae</taxon>
        <taxon>Eucalyptus</taxon>
    </lineage>
</organism>
<gene>
    <name evidence="2" type="ORF">ACJRO7_018148</name>
</gene>
<dbReference type="Gene3D" id="2.60.210.10">
    <property type="entry name" value="Apoptosis, Tumor Necrosis Factor Receptor Associated Protein 2, Chain A"/>
    <property type="match status" value="2"/>
</dbReference>
<evidence type="ECO:0000313" key="3">
    <source>
        <dbReference type="Proteomes" id="UP001634007"/>
    </source>
</evidence>
<dbReference type="CDD" id="cd00121">
    <property type="entry name" value="MATH"/>
    <property type="match status" value="2"/>
</dbReference>
<dbReference type="InterPro" id="IPR002083">
    <property type="entry name" value="MATH/TRAF_dom"/>
</dbReference>
<comment type="caution">
    <text evidence="2">The sequence shown here is derived from an EMBL/GenBank/DDBJ whole genome shotgun (WGS) entry which is preliminary data.</text>
</comment>
<protein>
    <recommendedName>
        <fullName evidence="1">MATH domain-containing protein</fullName>
    </recommendedName>
</protein>
<name>A0ABD3KTW5_EUCGL</name>
<dbReference type="Proteomes" id="UP001634007">
    <property type="component" value="Unassembled WGS sequence"/>
</dbReference>
<sequence>MPPKVEQPKAMALKDCDPEIGFQFSSLPEFNTSPLNFVYCPPVHYLVEINSVDELLKLGKYESGVFYACGYEWSLCLYPKGYKDRNGNDYMSLYLSIVDESKKPGDCGNFVVDYKFFVFDYKNKTYDIFKEKGELREFYKGEAECGFSKFLPCESFSNPKGKFREGNCCKFGAEVMVRKSERKKETFTIIKDPQRNYKITCQIQQFSISKDGYQCSNDFILGMKNNSIDFRTFRERKWKLMVSRKSNGAQTSLSIYLYALELHQRIKMYVEAKLRVLKKNDPTNNKEKTDPKKNFRGWLSANNSNCGTSDFMPWKDLEKGFVNEKVLAFDVEILVISNVARRDESV</sequence>
<dbReference type="PROSITE" id="PS50144">
    <property type="entry name" value="MATH"/>
    <property type="match status" value="2"/>
</dbReference>
<dbReference type="Pfam" id="PF22486">
    <property type="entry name" value="MATH_2"/>
    <property type="match status" value="2"/>
</dbReference>